<accession>A0A819T8M3</accession>
<evidence type="ECO:0000256" key="1">
    <source>
        <dbReference type="SAM" id="SignalP"/>
    </source>
</evidence>
<evidence type="ECO:0000313" key="3">
    <source>
        <dbReference type="Proteomes" id="UP000663868"/>
    </source>
</evidence>
<dbReference type="AlphaFoldDB" id="A0A819T8M3"/>
<comment type="caution">
    <text evidence="2">The sequence shown here is derived from an EMBL/GenBank/DDBJ whole genome shotgun (WGS) entry which is preliminary data.</text>
</comment>
<keyword evidence="1" id="KW-0732">Signal</keyword>
<dbReference type="Proteomes" id="UP000663868">
    <property type="component" value="Unassembled WGS sequence"/>
</dbReference>
<feature type="chain" id="PRO_5032853057" evidence="1">
    <location>
        <begin position="20"/>
        <end position="663"/>
    </location>
</feature>
<gene>
    <name evidence="2" type="ORF">KXQ929_LOCUS32904</name>
</gene>
<organism evidence="2 3">
    <name type="scientific">Adineta steineri</name>
    <dbReference type="NCBI Taxonomy" id="433720"/>
    <lineage>
        <taxon>Eukaryota</taxon>
        <taxon>Metazoa</taxon>
        <taxon>Spiralia</taxon>
        <taxon>Gnathifera</taxon>
        <taxon>Rotifera</taxon>
        <taxon>Eurotatoria</taxon>
        <taxon>Bdelloidea</taxon>
        <taxon>Adinetida</taxon>
        <taxon>Adinetidae</taxon>
        <taxon>Adineta</taxon>
    </lineage>
</organism>
<dbReference type="EMBL" id="CAJOBB010004092">
    <property type="protein sequence ID" value="CAF4073702.1"/>
    <property type="molecule type" value="Genomic_DNA"/>
</dbReference>
<evidence type="ECO:0000313" key="2">
    <source>
        <dbReference type="EMBL" id="CAF4073702.1"/>
    </source>
</evidence>
<feature type="signal peptide" evidence="1">
    <location>
        <begin position="1"/>
        <end position="19"/>
    </location>
</feature>
<reference evidence="2" key="1">
    <citation type="submission" date="2021-02" db="EMBL/GenBank/DDBJ databases">
        <authorList>
            <person name="Nowell W R."/>
        </authorList>
    </citation>
    <scope>NUCLEOTIDE SEQUENCE</scope>
</reference>
<protein>
    <submittedName>
        <fullName evidence="2">Uncharacterized protein</fullName>
    </submittedName>
</protein>
<name>A0A819T8M3_9BILA</name>
<proteinExistence type="predicted"/>
<sequence length="663" mass="72461">MRLLAPFAVLLVSIAFAQSQLVVPQINNLNAVISLLPQLQGFLGQLNNILPQLTGVLSSSELHSLKDKLIQFVVAQLGSNLDLNAIKDKIRPILQHFLASKPQRSFDFDQLLQQIVGATTEALPSIILNMVGKRDATDARINVNDILQFVNNNQIQNFIPQIQQFLNGDKLQQLQNQFFATVLAAAGNNWNVATLAQTIEQLISQFVPEVSRIKINWSSIANTALNAAVSAAPGLLLGMLGKRDATDARLNVNDILALVNKYQILSYIPQIQQFLTGDKLQQLQNQFFATILAGAGNNWNVATIAQNIQQLVSQFVPQIGRFDINWGAIVDSVVSAIPGALLSAAPGLLLSVFGKRDATDARLNVNDILQFVNNNQIQNFIPQIQQFLNGDKLQQLQNQFFATILAGAGNNWNVATIAQNIQQLVSQFVPQIGRFDINWGAIVDSVVSAIPGALLSAAPGLLLSVFGKRDATDARLNLNDVIQFVNNNQIQNFIPQIQQFLSGDKLQQLQNQFFATVLAAAGNNWNVATLAQTIEQLISQFVPEVSRIKINWSSIANTALHAAASAAPSLLIGAVTLIGKRDLGINYQELLAQLPVNKLTEIIQLVKNTDKSKVLATLVKLLAKFFPAYQGRINFDDLAGQMIQQLNQMLPMLSQSLFSGLLG</sequence>